<gene>
    <name evidence="1" type="ORF">WMSIL1_LOCUS39</name>
</gene>
<dbReference type="AlphaFoldDB" id="A0A564XVG9"/>
<name>A0A564XVG9_HYMDI</name>
<keyword evidence="2" id="KW-1185">Reference proteome</keyword>
<sequence>MKHLPVNMATYFATYANGRNLDELAESTEKIQDLGILACVHAMLLHNSLMSWLNCWRSWNCSIETSSHNLATHNILNIEIKSFMIIGCMGLG</sequence>
<proteinExistence type="predicted"/>
<evidence type="ECO:0000313" key="2">
    <source>
        <dbReference type="Proteomes" id="UP000321570"/>
    </source>
</evidence>
<accession>A0A564XVG9</accession>
<dbReference type="EMBL" id="CABIJS010000002">
    <property type="protein sequence ID" value="VUZ38568.1"/>
    <property type="molecule type" value="Genomic_DNA"/>
</dbReference>
<evidence type="ECO:0000313" key="1">
    <source>
        <dbReference type="EMBL" id="VUZ38568.1"/>
    </source>
</evidence>
<protein>
    <submittedName>
        <fullName evidence="1">Uncharacterized protein</fullName>
    </submittedName>
</protein>
<organism evidence="1 2">
    <name type="scientific">Hymenolepis diminuta</name>
    <name type="common">Rat tapeworm</name>
    <dbReference type="NCBI Taxonomy" id="6216"/>
    <lineage>
        <taxon>Eukaryota</taxon>
        <taxon>Metazoa</taxon>
        <taxon>Spiralia</taxon>
        <taxon>Lophotrochozoa</taxon>
        <taxon>Platyhelminthes</taxon>
        <taxon>Cestoda</taxon>
        <taxon>Eucestoda</taxon>
        <taxon>Cyclophyllidea</taxon>
        <taxon>Hymenolepididae</taxon>
        <taxon>Hymenolepis</taxon>
    </lineage>
</organism>
<reference evidence="1 2" key="1">
    <citation type="submission" date="2019-07" db="EMBL/GenBank/DDBJ databases">
        <authorList>
            <person name="Jastrzebski P J."/>
            <person name="Paukszto L."/>
            <person name="Jastrzebski P J."/>
        </authorList>
    </citation>
    <scope>NUCLEOTIDE SEQUENCE [LARGE SCALE GENOMIC DNA]</scope>
    <source>
        <strain evidence="1 2">WMS-il1</strain>
    </source>
</reference>
<dbReference type="Proteomes" id="UP000321570">
    <property type="component" value="Unassembled WGS sequence"/>
</dbReference>